<gene>
    <name evidence="3" type="ORF">GCM10009867_04110</name>
</gene>
<dbReference type="PANTHER" id="PTHR46268:SF6">
    <property type="entry name" value="UNIVERSAL STRESS PROTEIN UP12"/>
    <property type="match status" value="1"/>
</dbReference>
<name>A0ABN3UEE5_9MICO</name>
<keyword evidence="4" id="KW-1185">Reference proteome</keyword>
<feature type="domain" description="UspA" evidence="2">
    <location>
        <begin position="7"/>
        <end position="134"/>
    </location>
</feature>
<feature type="domain" description="UspA" evidence="2">
    <location>
        <begin position="145"/>
        <end position="282"/>
    </location>
</feature>
<accession>A0ABN3UEE5</accession>
<dbReference type="PRINTS" id="PR01438">
    <property type="entry name" value="UNVRSLSTRESS"/>
</dbReference>
<evidence type="ECO:0000313" key="4">
    <source>
        <dbReference type="Proteomes" id="UP001501326"/>
    </source>
</evidence>
<dbReference type="Proteomes" id="UP001501326">
    <property type="component" value="Unassembled WGS sequence"/>
</dbReference>
<dbReference type="InterPro" id="IPR006016">
    <property type="entry name" value="UspA"/>
</dbReference>
<dbReference type="EMBL" id="BAAARN010000001">
    <property type="protein sequence ID" value="GAA2731163.1"/>
    <property type="molecule type" value="Genomic_DNA"/>
</dbReference>
<proteinExistence type="inferred from homology"/>
<evidence type="ECO:0000313" key="3">
    <source>
        <dbReference type="EMBL" id="GAA2731163.1"/>
    </source>
</evidence>
<dbReference type="SUPFAM" id="SSF52402">
    <property type="entry name" value="Adenine nucleotide alpha hydrolases-like"/>
    <property type="match status" value="2"/>
</dbReference>
<dbReference type="PANTHER" id="PTHR46268">
    <property type="entry name" value="STRESS RESPONSE PROTEIN NHAX"/>
    <property type="match status" value="1"/>
</dbReference>
<comment type="similarity">
    <text evidence="1">Belongs to the universal stress protein A family.</text>
</comment>
<dbReference type="Gene3D" id="3.40.50.620">
    <property type="entry name" value="HUPs"/>
    <property type="match status" value="2"/>
</dbReference>
<reference evidence="3 4" key="1">
    <citation type="journal article" date="2019" name="Int. J. Syst. Evol. Microbiol.">
        <title>The Global Catalogue of Microorganisms (GCM) 10K type strain sequencing project: providing services to taxonomists for standard genome sequencing and annotation.</title>
        <authorList>
            <consortium name="The Broad Institute Genomics Platform"/>
            <consortium name="The Broad Institute Genome Sequencing Center for Infectious Disease"/>
            <person name="Wu L."/>
            <person name="Ma J."/>
        </authorList>
    </citation>
    <scope>NUCLEOTIDE SEQUENCE [LARGE SCALE GENOMIC DNA]</scope>
    <source>
        <strain evidence="3 4">JCM 16378</strain>
    </source>
</reference>
<evidence type="ECO:0000256" key="1">
    <source>
        <dbReference type="ARBA" id="ARBA00008791"/>
    </source>
</evidence>
<dbReference type="InterPro" id="IPR006015">
    <property type="entry name" value="Universal_stress_UspA"/>
</dbReference>
<sequence length="289" mass="30366">MDTQPRHAVVVGVDGSAAAHRALDVAVDEARRLHRPLHVLHATGVGIVPWTTERLGVQDLVSEAAAQRAREAAPDLEVTRETVVADPAAALVAASRTADLVVVDAGGLGRASGILLGSTSRAVAAHAGCPVLLTPHAGDWSTHGPVVVGVDASEHSVPAVAWAFAEASARGTALLAVHTWWWEEPDPFLSGRDWEGAWRDVAETQRLEVAEMLAGWQEKYPDVQVSTTLVRGHAATVLAEESRDGQLLVVGSRGRGGFTGLLLGSVSASLITHTRCPLTVVPSTHRPVD</sequence>
<dbReference type="InterPro" id="IPR014729">
    <property type="entry name" value="Rossmann-like_a/b/a_fold"/>
</dbReference>
<protein>
    <submittedName>
        <fullName evidence="3">Universal stress protein</fullName>
    </submittedName>
</protein>
<evidence type="ECO:0000259" key="2">
    <source>
        <dbReference type="Pfam" id="PF00582"/>
    </source>
</evidence>
<comment type="caution">
    <text evidence="3">The sequence shown here is derived from an EMBL/GenBank/DDBJ whole genome shotgun (WGS) entry which is preliminary data.</text>
</comment>
<dbReference type="Pfam" id="PF00582">
    <property type="entry name" value="Usp"/>
    <property type="match status" value="2"/>
</dbReference>
<organism evidence="3 4">
    <name type="scientific">Pedococcus aerophilus</name>
    <dbReference type="NCBI Taxonomy" id="436356"/>
    <lineage>
        <taxon>Bacteria</taxon>
        <taxon>Bacillati</taxon>
        <taxon>Actinomycetota</taxon>
        <taxon>Actinomycetes</taxon>
        <taxon>Micrococcales</taxon>
        <taxon>Intrasporangiaceae</taxon>
        <taxon>Pedococcus</taxon>
    </lineage>
</organism>